<evidence type="ECO:0000259" key="2">
    <source>
        <dbReference type="Pfam" id="PF01370"/>
    </source>
</evidence>
<sequence length="288" mass="29900">MTDVLLFGASGFLGRQVRDLLTRDGRVSGLHCPGRADLDLLAARPADVAGLLRAVRPSVVLNCAGRMSGGYDELMRGNALATAVIIEAMAQAAPGARFVRLGSAAEYGPTPPGHAVHEQDPARPVSGYGISHLAGTQLVEQAAADGRVDGASLRVFNPVGPGLTGESVLGRARDLLASGVRDLDLGPLGAYRDFVDVRDVGRAVVSAAFAPDLPERVFNVGGGRAVPVREAIALLAGEAGFTGEIRESAPPAGRSATVTWSRADLTRIGNVLGWQPEFPLPDSIKAML</sequence>
<proteinExistence type="inferred from homology"/>
<dbReference type="EMBL" id="JAPNUD010000215">
    <property type="protein sequence ID" value="MDA0646673.1"/>
    <property type="molecule type" value="Genomic_DNA"/>
</dbReference>
<comment type="similarity">
    <text evidence="1">Belongs to the NAD(P)-dependent epimerase/dehydratase family.</text>
</comment>
<feature type="domain" description="NAD-dependent epimerase/dehydratase" evidence="2">
    <location>
        <begin position="4"/>
        <end position="221"/>
    </location>
</feature>
<comment type="caution">
    <text evidence="3">The sequence shown here is derived from an EMBL/GenBank/DDBJ whole genome shotgun (WGS) entry which is preliminary data.</text>
</comment>
<dbReference type="InterPro" id="IPR001509">
    <property type="entry name" value="Epimerase_deHydtase"/>
</dbReference>
<gene>
    <name evidence="3" type="ORF">OUY24_39105</name>
</gene>
<name>A0ABT4TAX2_9ACTN</name>
<dbReference type="RefSeq" id="WP_219544923.1">
    <property type="nucleotide sequence ID" value="NZ_BAABFD010000006.1"/>
</dbReference>
<evidence type="ECO:0000313" key="4">
    <source>
        <dbReference type="Proteomes" id="UP001212498"/>
    </source>
</evidence>
<protein>
    <submittedName>
        <fullName evidence="3">NAD(P)-dependent oxidoreductase</fullName>
    </submittedName>
</protein>
<dbReference type="Proteomes" id="UP001212498">
    <property type="component" value="Unassembled WGS sequence"/>
</dbReference>
<evidence type="ECO:0000256" key="1">
    <source>
        <dbReference type="ARBA" id="ARBA00007637"/>
    </source>
</evidence>
<accession>A0ABT4TAX2</accession>
<reference evidence="3 4" key="1">
    <citation type="submission" date="2022-11" db="EMBL/GenBank/DDBJ databases">
        <title>Nonomuraea corallina sp. nov., a new species of the genus Nonomuraea isolated from sea side sediment in Thai sea.</title>
        <authorList>
            <person name="Ngamcharungchit C."/>
            <person name="Matsumoto A."/>
            <person name="Suriyachadkun C."/>
            <person name="Panbangred W."/>
            <person name="Inahashi Y."/>
            <person name="Intra B."/>
        </authorList>
    </citation>
    <scope>NUCLEOTIDE SEQUENCE [LARGE SCALE GENOMIC DNA]</scope>
    <source>
        <strain evidence="3 4">DSM 43553</strain>
    </source>
</reference>
<dbReference type="Pfam" id="PF01370">
    <property type="entry name" value="Epimerase"/>
    <property type="match status" value="1"/>
</dbReference>
<evidence type="ECO:0000313" key="3">
    <source>
        <dbReference type="EMBL" id="MDA0646673.1"/>
    </source>
</evidence>
<dbReference type="PANTHER" id="PTHR43000">
    <property type="entry name" value="DTDP-D-GLUCOSE 4,6-DEHYDRATASE-RELATED"/>
    <property type="match status" value="1"/>
</dbReference>
<organism evidence="3 4">
    <name type="scientific">Nonomuraea ferruginea</name>
    <dbReference type="NCBI Taxonomy" id="46174"/>
    <lineage>
        <taxon>Bacteria</taxon>
        <taxon>Bacillati</taxon>
        <taxon>Actinomycetota</taxon>
        <taxon>Actinomycetes</taxon>
        <taxon>Streptosporangiales</taxon>
        <taxon>Streptosporangiaceae</taxon>
        <taxon>Nonomuraea</taxon>
    </lineage>
</organism>
<keyword evidence="4" id="KW-1185">Reference proteome</keyword>